<dbReference type="PIRSF" id="PIRSF002741">
    <property type="entry name" value="MppA"/>
    <property type="match status" value="1"/>
</dbReference>
<dbReference type="GO" id="GO:0015833">
    <property type="term" value="P:peptide transport"/>
    <property type="evidence" value="ECO:0007669"/>
    <property type="project" value="TreeGrafter"/>
</dbReference>
<dbReference type="EMBL" id="JACDUR010000007">
    <property type="protein sequence ID" value="MBA2895353.1"/>
    <property type="molecule type" value="Genomic_DNA"/>
</dbReference>
<feature type="domain" description="Solute-binding protein family 5" evidence="1">
    <location>
        <begin position="51"/>
        <end position="381"/>
    </location>
</feature>
<evidence type="ECO:0000259" key="1">
    <source>
        <dbReference type="Pfam" id="PF00496"/>
    </source>
</evidence>
<protein>
    <submittedName>
        <fullName evidence="2">Peptide/nickel transport system substrate-binding protein</fullName>
    </submittedName>
</protein>
<dbReference type="InterPro" id="IPR030678">
    <property type="entry name" value="Peptide/Ni-bd"/>
</dbReference>
<dbReference type="GO" id="GO:0042597">
    <property type="term" value="C:periplasmic space"/>
    <property type="evidence" value="ECO:0007669"/>
    <property type="project" value="UniProtKB-ARBA"/>
</dbReference>
<evidence type="ECO:0000313" key="3">
    <source>
        <dbReference type="Proteomes" id="UP000530928"/>
    </source>
</evidence>
<accession>A0A7W0CQI3</accession>
<dbReference type="Pfam" id="PF00496">
    <property type="entry name" value="SBP_bac_5"/>
    <property type="match status" value="1"/>
</dbReference>
<reference evidence="2 3" key="1">
    <citation type="submission" date="2020-07" db="EMBL/GenBank/DDBJ databases">
        <title>Genomic Encyclopedia of Type Strains, Phase IV (KMG-IV): sequencing the most valuable type-strain genomes for metagenomic binning, comparative biology and taxonomic classification.</title>
        <authorList>
            <person name="Goeker M."/>
        </authorList>
    </citation>
    <scope>NUCLEOTIDE SEQUENCE [LARGE SCALE GENOMIC DNA]</scope>
    <source>
        <strain evidence="2 3">DSM 45533</strain>
    </source>
</reference>
<proteinExistence type="predicted"/>
<sequence>MLVAALAACGSEEAAPQADPPVHLTIAVSAGFPKNSELIFDSLVMAKGDDVLPLLATAVAAESNNRIFSLPLRKGVTWHDGKPLTADDVAASLRRAGVQQIQSVVPNGDSVTVNLKAPDPEFPRRVLARTPIMRPGDAKTGTGPYKLTAPDTLTANASYFGGKPQVATIKATVIPQAAAQLAALRGGKVHLIAGALPARYVEELRKQDQIGVAQGTEFGATTLTFNTARPPFDRPEVRRAVARGVDVEELVNTALYGQGTPGSPGFVHIESPLQGMPQPLLFDPEQGRRELDSLGAKAGPGGVRVLEGKAMRYRLIIDSGSSERLRAAELIRDKLHDIGIAVEVKPVADVRKISAYDMALREWPAPVQLSGAGLSWMLNTAGFESPALRTLTTSPVLQTRIDAAGTLQNQIAQQVPFLTLYYPYGSYAFRKDVYDGWRWQNGATLLNRLSFVEYELD</sequence>
<dbReference type="Gene3D" id="3.10.105.10">
    <property type="entry name" value="Dipeptide-binding Protein, Domain 3"/>
    <property type="match status" value="1"/>
</dbReference>
<dbReference type="AlphaFoldDB" id="A0A7W0CQI3"/>
<comment type="caution">
    <text evidence="2">The sequence shown here is derived from an EMBL/GenBank/DDBJ whole genome shotgun (WGS) entry which is preliminary data.</text>
</comment>
<name>A0A7W0CQI3_9ACTN</name>
<dbReference type="Proteomes" id="UP000530928">
    <property type="component" value="Unassembled WGS sequence"/>
</dbReference>
<dbReference type="InterPro" id="IPR039424">
    <property type="entry name" value="SBP_5"/>
</dbReference>
<dbReference type="Gene3D" id="3.40.190.10">
    <property type="entry name" value="Periplasmic binding protein-like II"/>
    <property type="match status" value="1"/>
</dbReference>
<dbReference type="InterPro" id="IPR000914">
    <property type="entry name" value="SBP_5_dom"/>
</dbReference>
<dbReference type="GO" id="GO:1904680">
    <property type="term" value="F:peptide transmembrane transporter activity"/>
    <property type="evidence" value="ECO:0007669"/>
    <property type="project" value="TreeGrafter"/>
</dbReference>
<keyword evidence="3" id="KW-1185">Reference proteome</keyword>
<dbReference type="PANTHER" id="PTHR30290">
    <property type="entry name" value="PERIPLASMIC BINDING COMPONENT OF ABC TRANSPORTER"/>
    <property type="match status" value="1"/>
</dbReference>
<dbReference type="GO" id="GO:0043190">
    <property type="term" value="C:ATP-binding cassette (ABC) transporter complex"/>
    <property type="evidence" value="ECO:0007669"/>
    <property type="project" value="InterPro"/>
</dbReference>
<gene>
    <name evidence="2" type="ORF">HNR30_006739</name>
</gene>
<evidence type="ECO:0000313" key="2">
    <source>
        <dbReference type="EMBL" id="MBA2895353.1"/>
    </source>
</evidence>
<dbReference type="RefSeq" id="WP_181614115.1">
    <property type="nucleotide sequence ID" value="NZ_BAABAM010000009.1"/>
</dbReference>
<organism evidence="2 3">
    <name type="scientific">Nonomuraea soli</name>
    <dbReference type="NCBI Taxonomy" id="1032476"/>
    <lineage>
        <taxon>Bacteria</taxon>
        <taxon>Bacillati</taxon>
        <taxon>Actinomycetota</taxon>
        <taxon>Actinomycetes</taxon>
        <taxon>Streptosporangiales</taxon>
        <taxon>Streptosporangiaceae</taxon>
        <taxon>Nonomuraea</taxon>
    </lineage>
</organism>
<dbReference type="SUPFAM" id="SSF53850">
    <property type="entry name" value="Periplasmic binding protein-like II"/>
    <property type="match status" value="1"/>
</dbReference>